<feature type="region of interest" description="Disordered" evidence="2">
    <location>
        <begin position="264"/>
        <end position="284"/>
    </location>
</feature>
<dbReference type="InterPro" id="IPR036875">
    <property type="entry name" value="Znf_CCHC_sf"/>
</dbReference>
<dbReference type="SUPFAM" id="SSF57756">
    <property type="entry name" value="Retrovirus zinc finger-like domains"/>
    <property type="match status" value="1"/>
</dbReference>
<evidence type="ECO:0000256" key="1">
    <source>
        <dbReference type="PROSITE-ProRule" id="PRU00047"/>
    </source>
</evidence>
<dbReference type="Pfam" id="PF00098">
    <property type="entry name" value="zf-CCHC"/>
    <property type="match status" value="1"/>
</dbReference>
<feature type="domain" description="CCHC-type" evidence="3">
    <location>
        <begin position="249"/>
        <end position="264"/>
    </location>
</feature>
<dbReference type="Proteomes" id="UP000054107">
    <property type="component" value="Unassembled WGS sequence"/>
</dbReference>
<reference evidence="4 5" key="1">
    <citation type="submission" date="2014-09" db="EMBL/GenBank/DDBJ databases">
        <authorList>
            <person name="Ellenberger Sabrina"/>
        </authorList>
    </citation>
    <scope>NUCLEOTIDE SEQUENCE [LARGE SCALE GENOMIC DNA]</scope>
    <source>
        <strain evidence="4 5">CBS 412.66</strain>
    </source>
</reference>
<dbReference type="PROSITE" id="PS50158">
    <property type="entry name" value="ZF_CCHC"/>
    <property type="match status" value="1"/>
</dbReference>
<proteinExistence type="predicted"/>
<evidence type="ECO:0000313" key="4">
    <source>
        <dbReference type="EMBL" id="CEP16353.1"/>
    </source>
</evidence>
<dbReference type="GO" id="GO:0008270">
    <property type="term" value="F:zinc ion binding"/>
    <property type="evidence" value="ECO:0007669"/>
    <property type="project" value="UniProtKB-KW"/>
</dbReference>
<name>A0A0B7NLW8_9FUNG</name>
<evidence type="ECO:0000256" key="2">
    <source>
        <dbReference type="SAM" id="MobiDB-lite"/>
    </source>
</evidence>
<evidence type="ECO:0000313" key="5">
    <source>
        <dbReference type="Proteomes" id="UP000054107"/>
    </source>
</evidence>
<dbReference type="SMART" id="SM00343">
    <property type="entry name" value="ZnF_C2HC"/>
    <property type="match status" value="1"/>
</dbReference>
<keyword evidence="1" id="KW-0479">Metal-binding</keyword>
<organism evidence="4 5">
    <name type="scientific">Parasitella parasitica</name>
    <dbReference type="NCBI Taxonomy" id="35722"/>
    <lineage>
        <taxon>Eukaryota</taxon>
        <taxon>Fungi</taxon>
        <taxon>Fungi incertae sedis</taxon>
        <taxon>Mucoromycota</taxon>
        <taxon>Mucoromycotina</taxon>
        <taxon>Mucoromycetes</taxon>
        <taxon>Mucorales</taxon>
        <taxon>Mucorineae</taxon>
        <taxon>Mucoraceae</taxon>
        <taxon>Parasitella</taxon>
    </lineage>
</organism>
<dbReference type="GO" id="GO:0003676">
    <property type="term" value="F:nucleic acid binding"/>
    <property type="evidence" value="ECO:0007669"/>
    <property type="project" value="InterPro"/>
</dbReference>
<keyword evidence="1" id="KW-0863">Zinc-finger</keyword>
<keyword evidence="5" id="KW-1185">Reference proteome</keyword>
<feature type="region of interest" description="Disordered" evidence="2">
    <location>
        <begin position="186"/>
        <end position="207"/>
    </location>
</feature>
<protein>
    <recommendedName>
        <fullName evidence="3">CCHC-type domain-containing protein</fullName>
    </recommendedName>
</protein>
<sequence>MSNENQNLVRTSSSRGGPNLLRFLSDPKDFSGDISVGSPALLMSSDIATNPVNWIRKLERLKELANLSDKEILLIAADHRGIDDIWWREIKNLKQGESETVEVIDFKLRELYPPPYIAYEIERNESTIMNKEPRVLEDVVSAAVRQEKVRNKYHVSSFVSPGSINAPMSDVNSELMITYYDKQTNSRAVSNVPPSRNQAQSASGSDGDIMSELLKEFKELKINMLNSINKVQTEASRPSYNNKTRIFTCFKCGETGHKQYECTKENQSDSQVASGPNAIPLGQS</sequence>
<feature type="compositionally biased region" description="Polar residues" evidence="2">
    <location>
        <begin position="186"/>
        <end position="204"/>
    </location>
</feature>
<dbReference type="STRING" id="35722.A0A0B7NLW8"/>
<dbReference type="InterPro" id="IPR001878">
    <property type="entry name" value="Znf_CCHC"/>
</dbReference>
<dbReference type="OrthoDB" id="427960at2759"/>
<keyword evidence="1" id="KW-0862">Zinc</keyword>
<dbReference type="AlphaFoldDB" id="A0A0B7NLW8"/>
<gene>
    <name evidence="4" type="primary">PARPA_10616.1 scaffold 41510</name>
</gene>
<accession>A0A0B7NLW8</accession>
<evidence type="ECO:0000259" key="3">
    <source>
        <dbReference type="PROSITE" id="PS50158"/>
    </source>
</evidence>
<dbReference type="EMBL" id="LN733117">
    <property type="protein sequence ID" value="CEP16353.1"/>
    <property type="molecule type" value="Genomic_DNA"/>
</dbReference>